<evidence type="ECO:0000259" key="8">
    <source>
        <dbReference type="PROSITE" id="PS50041"/>
    </source>
</evidence>
<evidence type="ECO:0000256" key="5">
    <source>
        <dbReference type="ARBA" id="ARBA00023136"/>
    </source>
</evidence>
<keyword evidence="4 6" id="KW-1133">Transmembrane helix</keyword>
<dbReference type="EnsemblMetazoa" id="G31648.1">
    <property type="protein sequence ID" value="G31648.1:cds"/>
    <property type="gene ID" value="G31648"/>
</dbReference>
<dbReference type="InterPro" id="IPR016187">
    <property type="entry name" value="CTDL_fold"/>
</dbReference>
<reference evidence="9" key="1">
    <citation type="submission" date="2022-08" db="UniProtKB">
        <authorList>
            <consortium name="EnsemblMetazoa"/>
        </authorList>
    </citation>
    <scope>IDENTIFICATION</scope>
    <source>
        <strain evidence="9">05x7-T-G4-1.051#20</strain>
    </source>
</reference>
<evidence type="ECO:0000256" key="7">
    <source>
        <dbReference type="SAM" id="SignalP"/>
    </source>
</evidence>
<evidence type="ECO:0000313" key="9">
    <source>
        <dbReference type="EnsemblMetazoa" id="G31648.1:cds"/>
    </source>
</evidence>
<feature type="transmembrane region" description="Helical" evidence="6">
    <location>
        <begin position="376"/>
        <end position="395"/>
    </location>
</feature>
<dbReference type="GO" id="GO:0016020">
    <property type="term" value="C:membrane"/>
    <property type="evidence" value="ECO:0007669"/>
    <property type="project" value="UniProtKB-SubCell"/>
</dbReference>
<feature type="transmembrane region" description="Helical" evidence="6">
    <location>
        <begin position="916"/>
        <end position="940"/>
    </location>
</feature>
<evidence type="ECO:0000313" key="10">
    <source>
        <dbReference type="Proteomes" id="UP000005408"/>
    </source>
</evidence>
<dbReference type="Pfam" id="PF00860">
    <property type="entry name" value="Xan_ur_permease"/>
    <property type="match status" value="2"/>
</dbReference>
<comment type="similarity">
    <text evidence="2">Belongs to the nucleobase:cation symporter-2 (NCS2) (TC 2.A.40) family.</text>
</comment>
<feature type="signal peptide" evidence="7">
    <location>
        <begin position="1"/>
        <end position="18"/>
    </location>
</feature>
<feature type="chain" id="PRO_5036470038" description="C-type lectin domain-containing protein" evidence="7">
    <location>
        <begin position="19"/>
        <end position="1325"/>
    </location>
</feature>
<evidence type="ECO:0000256" key="3">
    <source>
        <dbReference type="ARBA" id="ARBA00022692"/>
    </source>
</evidence>
<feature type="transmembrane region" description="Helical" evidence="6">
    <location>
        <begin position="795"/>
        <end position="817"/>
    </location>
</feature>
<dbReference type="InterPro" id="IPR006043">
    <property type="entry name" value="NCS2"/>
</dbReference>
<feature type="transmembrane region" description="Helical" evidence="6">
    <location>
        <begin position="1142"/>
        <end position="1164"/>
    </location>
</feature>
<feature type="transmembrane region" description="Helical" evidence="6">
    <location>
        <begin position="570"/>
        <end position="593"/>
    </location>
</feature>
<keyword evidence="3 6" id="KW-0812">Transmembrane</keyword>
<dbReference type="InterPro" id="IPR016186">
    <property type="entry name" value="C-type_lectin-like/link_sf"/>
</dbReference>
<evidence type="ECO:0000256" key="1">
    <source>
        <dbReference type="ARBA" id="ARBA00004141"/>
    </source>
</evidence>
<comment type="subcellular location">
    <subcellularLocation>
        <location evidence="1">Membrane</location>
        <topology evidence="1">Multi-pass membrane protein</topology>
    </subcellularLocation>
</comment>
<dbReference type="PROSITE" id="PS51257">
    <property type="entry name" value="PROKAR_LIPOPROTEIN"/>
    <property type="match status" value="1"/>
</dbReference>
<dbReference type="GO" id="GO:0022857">
    <property type="term" value="F:transmembrane transporter activity"/>
    <property type="evidence" value="ECO:0007669"/>
    <property type="project" value="InterPro"/>
</dbReference>
<dbReference type="SMART" id="SM00034">
    <property type="entry name" value="CLECT"/>
    <property type="match status" value="1"/>
</dbReference>
<keyword evidence="7" id="KW-0732">Signal</keyword>
<name>A0A8W8M6Z7_MAGGI</name>
<proteinExistence type="inferred from homology"/>
<evidence type="ECO:0000256" key="2">
    <source>
        <dbReference type="ARBA" id="ARBA00008821"/>
    </source>
</evidence>
<dbReference type="PANTHER" id="PTHR11119">
    <property type="entry name" value="XANTHINE-URACIL / VITAMIN C PERMEASE FAMILY MEMBER"/>
    <property type="match status" value="1"/>
</dbReference>
<feature type="transmembrane region" description="Helical" evidence="6">
    <location>
        <begin position="426"/>
        <end position="449"/>
    </location>
</feature>
<feature type="domain" description="C-type lectin" evidence="8">
    <location>
        <begin position="26"/>
        <end position="142"/>
    </location>
</feature>
<feature type="transmembrane region" description="Helical" evidence="6">
    <location>
        <begin position="1001"/>
        <end position="1020"/>
    </location>
</feature>
<feature type="transmembrane region" description="Helical" evidence="6">
    <location>
        <begin position="1054"/>
        <end position="1073"/>
    </location>
</feature>
<sequence>MNKQQCLFILFMTASCYACPNGWITYNQNCYLVLTIQATWGAASSYCQAFRAKLAEPRSVQEAHFLSVMTYPVGGLYWIGVTDIAVEGDWIFASDSSYVNSSYWHSTEPSGKPLENCVVMRDTFLGYWDDVLCSTEAGFVCEKIDTYPPVYTLFRLSDRTMDKLDPEETGFLSTTNEMICDHEDQNMHVQVNGKNESVPHDNSLEIINESQSKKLLYTVNDVPPWYLCLILGFQQAFTSISGIIAIPVIIHKSLCMGGDTVGLSELIQTALFTVGMSTITQSAIGIRLPIIQGATAAFLMPVFALMSQPEWSCPFDQQANDNETINLPEIGSQKHRSLWTSRLSVISGSIMVASLFQMFLGLTGLIGFLLRFIGPLTISVVTSSISLSLFPIITAYAQKQWYIAFATIALVVTFSQYLRRWKICELFPILISVGLSWFLCFVLTATGVFTDDPNGWGYGARTDIKTDVLTKTSWFRFPYPGQFGWPTVSIAGTCGMIAGVLASVMESIGDYYACALQADAGKPPKHAINRGIAVEGLGCLLCGFWGAGIGTTSYSENIGAISITRVASRAVSLVAGCVFMILGCIGKAAALFATIPDPVLGGLFHVSLGMVLSVGLSNLQFVDMSSPRNIFVVGTSISIGQTLPNWLNSNISSINTGSTLFDQVINVLLGTHMFVAGVAACFLDNTVPGTVEERGFTRWKKSTSLLKENTKSGNVYDFPFFQDFLNKLSWTSYIPRSLFQRFLSAIDDMQSDHQDKNIHVQVNGKDGSVQQDNSLEVIEESQSRKLLYRITDVPPWYLCIILGFQQSFTSIGGIIALPVIIHKSLCMGGDTVGLSELIQTALFTVGMATIVQSVIGIRLPIIQGATAAFLIPVIALMSQPEWRCPFNEETSGNDTINLPEVGSQQHRLLWTRRLSVVSGSLMVASVFQMFLGMTGLVGFLLRFIGPITISVVTSSISLSLFPIITSYAQKQWYIAFATIAFVVTFSQYLKRWKICELFPILLSVGLSWLLCFVLTVTGVFTDDPNGWGYGARTDIKTDVLTKTSWFRFPHPGQFGWPSVSIAGTCGMLAGVIASVMESIGDYYACALQSDAGKPPSHAINRGIAVEGLGCLLCGLWGAGIGTTSYSENIGAISITGVASRTVSLVAGCIFMIMGCIGKVAALFVTIPEPVLGGLFHVTLGMVLSVGLSNLQFVDMSSPRNIFVVGTSISIGQTLPNWLNANISSINTGIILLDQIINVLLGTHMFVAGIAACFLDNTVPGTRSERGFTRWKKSTDILTENTESNVYDFPFFQNFLNRFPWTSYIPVCPAFQSKKKRENATEQTRL</sequence>
<feature type="transmembrane region" description="Helical" evidence="6">
    <location>
        <begin position="947"/>
        <end position="965"/>
    </location>
</feature>
<feature type="transmembrane region" description="Helical" evidence="6">
    <location>
        <begin position="599"/>
        <end position="619"/>
    </location>
</feature>
<feature type="transmembrane region" description="Helical" evidence="6">
    <location>
        <begin position="837"/>
        <end position="854"/>
    </location>
</feature>
<feature type="transmembrane region" description="Helical" evidence="6">
    <location>
        <begin position="401"/>
        <end position="419"/>
    </location>
</feature>
<feature type="transmembrane region" description="Helical" evidence="6">
    <location>
        <begin position="1170"/>
        <end position="1190"/>
    </location>
</feature>
<evidence type="ECO:0000256" key="4">
    <source>
        <dbReference type="ARBA" id="ARBA00022989"/>
    </source>
</evidence>
<protein>
    <recommendedName>
        <fullName evidence="8">C-type lectin domain-containing protein</fullName>
    </recommendedName>
</protein>
<dbReference type="SUPFAM" id="SSF56436">
    <property type="entry name" value="C-type lectin-like"/>
    <property type="match status" value="1"/>
</dbReference>
<feature type="transmembrane region" description="Helical" evidence="6">
    <location>
        <begin position="483"/>
        <end position="502"/>
    </location>
</feature>
<dbReference type="InterPro" id="IPR001304">
    <property type="entry name" value="C-type_lectin-like"/>
</dbReference>
<organism evidence="9 10">
    <name type="scientific">Magallana gigas</name>
    <name type="common">Pacific oyster</name>
    <name type="synonym">Crassostrea gigas</name>
    <dbReference type="NCBI Taxonomy" id="29159"/>
    <lineage>
        <taxon>Eukaryota</taxon>
        <taxon>Metazoa</taxon>
        <taxon>Spiralia</taxon>
        <taxon>Lophotrochozoa</taxon>
        <taxon>Mollusca</taxon>
        <taxon>Bivalvia</taxon>
        <taxon>Autobranchia</taxon>
        <taxon>Pteriomorphia</taxon>
        <taxon>Ostreida</taxon>
        <taxon>Ostreoidea</taxon>
        <taxon>Ostreidae</taxon>
        <taxon>Magallana</taxon>
    </lineage>
</organism>
<accession>A0A8W8M6Z7</accession>
<dbReference type="Proteomes" id="UP000005408">
    <property type="component" value="Unassembled WGS sequence"/>
</dbReference>
<dbReference type="Pfam" id="PF00059">
    <property type="entry name" value="Lectin_C"/>
    <property type="match status" value="1"/>
</dbReference>
<dbReference type="PROSITE" id="PS50041">
    <property type="entry name" value="C_TYPE_LECTIN_2"/>
    <property type="match status" value="1"/>
</dbReference>
<keyword evidence="10" id="KW-1185">Reference proteome</keyword>
<dbReference type="Gene3D" id="3.10.100.10">
    <property type="entry name" value="Mannose-Binding Protein A, subunit A"/>
    <property type="match status" value="1"/>
</dbReference>
<keyword evidence="5 6" id="KW-0472">Membrane</keyword>
<feature type="transmembrane region" description="Helical" evidence="6">
    <location>
        <begin position="345"/>
        <end position="369"/>
    </location>
</feature>
<evidence type="ECO:0000256" key="6">
    <source>
        <dbReference type="SAM" id="Phobius"/>
    </source>
</evidence>
<dbReference type="CDD" id="cd00037">
    <property type="entry name" value="CLECT"/>
    <property type="match status" value="1"/>
</dbReference>